<dbReference type="PANTHER" id="PTHR24559">
    <property type="entry name" value="TRANSPOSON TY3-I GAG-POL POLYPROTEIN"/>
    <property type="match status" value="1"/>
</dbReference>
<dbReference type="InterPro" id="IPR053134">
    <property type="entry name" value="RNA-dir_DNA_polymerase"/>
</dbReference>
<evidence type="ECO:0008006" key="3">
    <source>
        <dbReference type="Google" id="ProtNLM"/>
    </source>
</evidence>
<evidence type="ECO:0000313" key="1">
    <source>
        <dbReference type="EMBL" id="KZR98345.1"/>
    </source>
</evidence>
<accession>A0A164FZS0</accession>
<organism evidence="1 2">
    <name type="scientific">Daphnia magna</name>
    <dbReference type="NCBI Taxonomy" id="35525"/>
    <lineage>
        <taxon>Eukaryota</taxon>
        <taxon>Metazoa</taxon>
        <taxon>Ecdysozoa</taxon>
        <taxon>Arthropoda</taxon>
        <taxon>Crustacea</taxon>
        <taxon>Branchiopoda</taxon>
        <taxon>Diplostraca</taxon>
        <taxon>Cladocera</taxon>
        <taxon>Anomopoda</taxon>
        <taxon>Daphniidae</taxon>
        <taxon>Daphnia</taxon>
    </lineage>
</organism>
<feature type="non-terminal residue" evidence="1">
    <location>
        <position position="1"/>
    </location>
</feature>
<protein>
    <recommendedName>
        <fullName evidence="3">Reverse transcriptase domain-containing protein</fullName>
    </recommendedName>
</protein>
<dbReference type="Gene3D" id="3.10.10.10">
    <property type="entry name" value="HIV Type 1 Reverse Transcriptase, subunit A, domain 1"/>
    <property type="match status" value="1"/>
</dbReference>
<keyword evidence="2" id="KW-1185">Reference proteome</keyword>
<dbReference type="SUPFAM" id="SSF56672">
    <property type="entry name" value="DNA/RNA polymerases"/>
    <property type="match status" value="1"/>
</dbReference>
<reference evidence="1 2" key="1">
    <citation type="submission" date="2016-03" db="EMBL/GenBank/DDBJ databases">
        <title>EvidentialGene: Evidence-directed Construction of Genes on Genomes.</title>
        <authorList>
            <person name="Gilbert D.G."/>
            <person name="Choi J.-H."/>
            <person name="Mockaitis K."/>
            <person name="Colbourne J."/>
            <person name="Pfrender M."/>
        </authorList>
    </citation>
    <scope>NUCLEOTIDE SEQUENCE [LARGE SCALE GENOMIC DNA]</scope>
    <source>
        <strain evidence="1 2">Xinb3</strain>
        <tissue evidence="1">Complete organism</tissue>
    </source>
</reference>
<gene>
    <name evidence="1" type="ORF">APZ42_006282</name>
</gene>
<comment type="caution">
    <text evidence="1">The sequence shown here is derived from an EMBL/GenBank/DDBJ whole genome shotgun (WGS) entry which is preliminary data.</text>
</comment>
<dbReference type="STRING" id="35525.A0A164FZS0"/>
<dbReference type="InterPro" id="IPR043502">
    <property type="entry name" value="DNA/RNA_pol_sf"/>
</dbReference>
<dbReference type="OrthoDB" id="6372225at2759"/>
<dbReference type="AlphaFoldDB" id="A0A164FZS0"/>
<dbReference type="PANTHER" id="PTHR24559:SF444">
    <property type="entry name" value="REVERSE TRANSCRIPTASE DOMAIN-CONTAINING PROTEIN"/>
    <property type="match status" value="1"/>
</dbReference>
<proteinExistence type="predicted"/>
<dbReference type="EMBL" id="LRGB01017409">
    <property type="protein sequence ID" value="KZR98345.1"/>
    <property type="molecule type" value="Genomic_DNA"/>
</dbReference>
<dbReference type="GO" id="GO:0071897">
    <property type="term" value="P:DNA biosynthetic process"/>
    <property type="evidence" value="ECO:0007669"/>
    <property type="project" value="UniProtKB-ARBA"/>
</dbReference>
<evidence type="ECO:0000313" key="2">
    <source>
        <dbReference type="Proteomes" id="UP000076858"/>
    </source>
</evidence>
<name>A0A164FZS0_9CRUS</name>
<feature type="non-terminal residue" evidence="1">
    <location>
        <position position="251"/>
    </location>
</feature>
<dbReference type="Proteomes" id="UP000076858">
    <property type="component" value="Unassembled WGS sequence"/>
</dbReference>
<sequence>LEMGKTSSIFRVQEMAVMAVKKTTLPRQTSLVAVGQLKGSFPYSPPNLAFIFTPSENLPDGIYIEEFIGKVSGDVAYNIIVENHSLQQVTIPRNTKLGIIEIVHQVIGKVALNTSEVKPIESREPIVISEVNPEFQAPLSQLLNDFHNLFASKDSELGNTILIKHTIDTEGRGPIRQRPYRVTNNQRKLLEDKVQEMLDAKVIRYSQSPWASPVVLVEKKNGEVRFFVDYRKLNSITKKDSFPMPRIDETL</sequence>